<evidence type="ECO:0000256" key="2">
    <source>
        <dbReference type="ARBA" id="ARBA00022840"/>
    </source>
</evidence>
<dbReference type="Pfam" id="PF13538">
    <property type="entry name" value="UvrD_C_2"/>
    <property type="match status" value="1"/>
</dbReference>
<dbReference type="NCBIfam" id="TIGR01448">
    <property type="entry name" value="recD_rel"/>
    <property type="match status" value="1"/>
</dbReference>
<feature type="region of interest" description="Disordered" evidence="4">
    <location>
        <begin position="757"/>
        <end position="777"/>
    </location>
</feature>
<reference evidence="9 10" key="1">
    <citation type="submission" date="2018-03" db="EMBL/GenBank/DDBJ databases">
        <title>Genomic Encyclopedia of Archaeal and Bacterial Type Strains, Phase II (KMG-II): from individual species to whole genera.</title>
        <authorList>
            <person name="Goeker M."/>
        </authorList>
    </citation>
    <scope>NUCLEOTIDE SEQUENCE [LARGE SCALE GENOMIC DNA]</scope>
    <source>
        <strain evidence="9 10">DSM 13175</strain>
    </source>
</reference>
<dbReference type="InterPro" id="IPR027417">
    <property type="entry name" value="P-loop_NTPase"/>
</dbReference>
<dbReference type="InterPro" id="IPR055446">
    <property type="entry name" value="RecD2_N_OB"/>
</dbReference>
<dbReference type="CDD" id="cd18809">
    <property type="entry name" value="SF1_C_RecD"/>
    <property type="match status" value="1"/>
</dbReference>
<dbReference type="AlphaFoldDB" id="A0A2T0WB16"/>
<comment type="similarity">
    <text evidence="3">Belongs to the RecD family. RecD2 subfamily.</text>
</comment>
<comment type="catalytic activity">
    <reaction evidence="3">
        <text>ATP + H2O = ADP + phosphate + H(+)</text>
        <dbReference type="Rhea" id="RHEA:13065"/>
        <dbReference type="ChEBI" id="CHEBI:15377"/>
        <dbReference type="ChEBI" id="CHEBI:15378"/>
        <dbReference type="ChEBI" id="CHEBI:30616"/>
        <dbReference type="ChEBI" id="CHEBI:43474"/>
        <dbReference type="ChEBI" id="CHEBI:456216"/>
        <dbReference type="EC" id="5.6.2.3"/>
    </reaction>
</comment>
<feature type="domain" description="ATP-dependent RecD2 DNA helicase SH3" evidence="7">
    <location>
        <begin position="590"/>
        <end position="660"/>
    </location>
</feature>
<dbReference type="SUPFAM" id="SSF52540">
    <property type="entry name" value="P-loop containing nucleoside triphosphate hydrolases"/>
    <property type="match status" value="2"/>
</dbReference>
<name>A0A2T0WB16_9LACT</name>
<comment type="caution">
    <text evidence="9">The sequence shown here is derived from an EMBL/GenBank/DDBJ whole genome shotgun (WGS) entry which is preliminary data.</text>
</comment>
<dbReference type="GO" id="GO:0009338">
    <property type="term" value="C:exodeoxyribonuclease V complex"/>
    <property type="evidence" value="ECO:0007669"/>
    <property type="project" value="TreeGrafter"/>
</dbReference>
<evidence type="ECO:0000259" key="6">
    <source>
        <dbReference type="Pfam" id="PF14490"/>
    </source>
</evidence>
<dbReference type="EC" id="5.6.2.3" evidence="3"/>
<dbReference type="Proteomes" id="UP000238205">
    <property type="component" value="Unassembled WGS sequence"/>
</dbReference>
<dbReference type="InterPro" id="IPR006345">
    <property type="entry name" value="RecD2"/>
</dbReference>
<evidence type="ECO:0000256" key="4">
    <source>
        <dbReference type="SAM" id="MobiDB-lite"/>
    </source>
</evidence>
<evidence type="ECO:0000313" key="10">
    <source>
        <dbReference type="Proteomes" id="UP000238205"/>
    </source>
</evidence>
<sequence>MQENLFKNETENYIVGEVLTIYYSNPSNFYKVLLVKIEESDEEVKEKQVVITGNFGQIQEGDKYRFNGKWTDHPKYGVQFQSTKYLKEKPSSEEAIINYLSSPRFKGIGKKSAKAVVDTLGIDCIDKILNDETELDKVPGLNSKKRQQLMTVLEKEQGMQKIIIALNDMGLSNQLAYKVYQRFEGQTLTTIQNNPYILIEEIDGIGFNRADAIAEEMGIEGDSPERIKAGILYTLEEKTMKSGDTFVAADYLLNNSIAVLEKSRAFLIDPDLVAESIITLSREQAIIKDDARFYLPSLYVSEWGIANAFDRLVNESDQPDFSEKEISKKIKDFEKRRGINLGKSQKEAVRNAIQSEVFVLTGGPGTGKTTVLEVIVSVYAELNDFSLDPADYSNKPFPILLAAPTGRAAKRMKETTGLPASTIHRLLGLTGSDDEEELQESDKILKGSMLIVDEMSMVDTWLGYQLLKAVPDDMKVILVGDKDQLPSVGPGQVLRDILLSKAIPYQELTEIYRQGDGSSIITLAHEIKMGGLPADFTEKKQDRNFFPCSTGKVQEVLTLLVSKAIEKGYTSKDIQVLAPIYKGTAGINELNKLLQNLFNPKTKNKKEVQQQEGVYRIGDKVLQLVNDPERNVFNGDMGFIVGIISAKESELNAEELVIDFDGTEVSYPRNEWKKITLSYCCSVHKSQGSEYDMVILPLVFGYGRMLKKDIVYTAITRASKTLLLCGEINAFQKSITENTTARETSLTLRLKSLSEETDDSIESSDSDTAKHAAGIEKAGSSELSEGYVLTPDDVELTRIDPMIGMDTITP</sequence>
<dbReference type="PANTHER" id="PTHR43788:SF6">
    <property type="entry name" value="DNA HELICASE B"/>
    <property type="match status" value="1"/>
</dbReference>
<gene>
    <name evidence="3" type="primary">recD2</name>
    <name evidence="9" type="ORF">CLV38_10289</name>
</gene>
<evidence type="ECO:0000313" key="9">
    <source>
        <dbReference type="EMBL" id="PRY83905.1"/>
    </source>
</evidence>
<dbReference type="GO" id="GO:0017116">
    <property type="term" value="F:single-stranded DNA helicase activity"/>
    <property type="evidence" value="ECO:0007669"/>
    <property type="project" value="TreeGrafter"/>
</dbReference>
<dbReference type="EMBL" id="PVTO01000002">
    <property type="protein sequence ID" value="PRY83905.1"/>
    <property type="molecule type" value="Genomic_DNA"/>
</dbReference>
<keyword evidence="3" id="KW-0238">DNA-binding</keyword>
<dbReference type="GO" id="GO:0006310">
    <property type="term" value="P:DNA recombination"/>
    <property type="evidence" value="ECO:0007669"/>
    <property type="project" value="InterPro"/>
</dbReference>
<keyword evidence="10" id="KW-1185">Reference proteome</keyword>
<keyword evidence="2 3" id="KW-0067">ATP-binding</keyword>
<evidence type="ECO:0000259" key="5">
    <source>
        <dbReference type="Pfam" id="PF13538"/>
    </source>
</evidence>
<evidence type="ECO:0000259" key="7">
    <source>
        <dbReference type="Pfam" id="PF18335"/>
    </source>
</evidence>
<dbReference type="InterPro" id="IPR050534">
    <property type="entry name" value="Coronavir_polyprotein_1ab"/>
</dbReference>
<dbReference type="GO" id="GO:0003677">
    <property type="term" value="F:DNA binding"/>
    <property type="evidence" value="ECO:0007669"/>
    <property type="project" value="UniProtKB-UniRule"/>
</dbReference>
<dbReference type="InterPro" id="IPR041451">
    <property type="entry name" value="RecD2_SH13"/>
</dbReference>
<dbReference type="Gene3D" id="3.40.50.300">
    <property type="entry name" value="P-loop containing nucleotide triphosphate hydrolases"/>
    <property type="match status" value="2"/>
</dbReference>
<dbReference type="PANTHER" id="PTHR43788">
    <property type="entry name" value="DNA2/NAM7 HELICASE FAMILY MEMBER"/>
    <property type="match status" value="1"/>
</dbReference>
<keyword evidence="1 3" id="KW-0547">Nucleotide-binding</keyword>
<dbReference type="InterPro" id="IPR029493">
    <property type="entry name" value="RecD2-like_HHH"/>
</dbReference>
<dbReference type="GO" id="GO:0005524">
    <property type="term" value="F:ATP binding"/>
    <property type="evidence" value="ECO:0007669"/>
    <property type="project" value="UniProtKB-UniRule"/>
</dbReference>
<dbReference type="Pfam" id="PF18335">
    <property type="entry name" value="SH3_13"/>
    <property type="match status" value="1"/>
</dbReference>
<dbReference type="Pfam" id="PF14490">
    <property type="entry name" value="HHH_RecD2"/>
    <property type="match status" value="1"/>
</dbReference>
<dbReference type="GO" id="GO:0016887">
    <property type="term" value="F:ATP hydrolysis activity"/>
    <property type="evidence" value="ECO:0007669"/>
    <property type="project" value="RHEA"/>
</dbReference>
<dbReference type="Pfam" id="PF13604">
    <property type="entry name" value="AAA_30"/>
    <property type="match status" value="1"/>
</dbReference>
<keyword evidence="3" id="KW-0413">Isomerase</keyword>
<dbReference type="Gene3D" id="2.30.30.940">
    <property type="match status" value="1"/>
</dbReference>
<dbReference type="CDD" id="cd17933">
    <property type="entry name" value="DEXSc_RecD-like"/>
    <property type="match status" value="1"/>
</dbReference>
<dbReference type="Pfam" id="PF23139">
    <property type="entry name" value="OB_YrrC"/>
    <property type="match status" value="1"/>
</dbReference>
<protein>
    <recommendedName>
        <fullName evidence="3">ATP-dependent RecD2 DNA helicase</fullName>
        <ecNumber evidence="3">5.6.2.3</ecNumber>
    </recommendedName>
    <alternativeName>
        <fullName evidence="3">DNA 5'-3' helicase subunit RecD2</fullName>
    </alternativeName>
</protein>
<dbReference type="GO" id="GO:0043139">
    <property type="term" value="F:5'-3' DNA helicase activity"/>
    <property type="evidence" value="ECO:0007669"/>
    <property type="project" value="UniProtKB-UniRule"/>
</dbReference>
<feature type="binding site" evidence="3">
    <location>
        <begin position="365"/>
        <end position="369"/>
    </location>
    <ligand>
        <name>ATP</name>
        <dbReference type="ChEBI" id="CHEBI:30616"/>
    </ligand>
</feature>
<dbReference type="Gene3D" id="1.10.10.2220">
    <property type="match status" value="1"/>
</dbReference>
<evidence type="ECO:0000259" key="8">
    <source>
        <dbReference type="Pfam" id="PF23139"/>
    </source>
</evidence>
<proteinExistence type="inferred from homology"/>
<dbReference type="InterPro" id="IPR027785">
    <property type="entry name" value="UvrD-like_helicase_C"/>
</dbReference>
<feature type="domain" description="UvrD-like helicase C-terminal" evidence="5">
    <location>
        <begin position="678"/>
        <end position="724"/>
    </location>
</feature>
<keyword evidence="3" id="KW-0347">Helicase</keyword>
<comment type="function">
    <text evidence="3">DNA-dependent ATPase and ATP-dependent 5'-3' DNA helicase. Has no activity on blunt DNA or DNA with 3'-overhangs, requires at least 10 bases of 5'-ssDNA for helicase activity.</text>
</comment>
<organism evidence="9 10">
    <name type="scientific">Alkalibacterium olivapovliticus</name>
    <dbReference type="NCBI Taxonomy" id="99907"/>
    <lineage>
        <taxon>Bacteria</taxon>
        <taxon>Bacillati</taxon>
        <taxon>Bacillota</taxon>
        <taxon>Bacilli</taxon>
        <taxon>Lactobacillales</taxon>
        <taxon>Carnobacteriaceae</taxon>
        <taxon>Alkalibacterium</taxon>
    </lineage>
</organism>
<keyword evidence="3" id="KW-0378">Hydrolase</keyword>
<feature type="domain" description="ATP-dependent RecD2 DNA helicase OB-fold" evidence="8">
    <location>
        <begin position="12"/>
        <end position="90"/>
    </location>
</feature>
<evidence type="ECO:0000256" key="1">
    <source>
        <dbReference type="ARBA" id="ARBA00022741"/>
    </source>
</evidence>
<accession>A0A2T0WB16</accession>
<evidence type="ECO:0000256" key="3">
    <source>
        <dbReference type="HAMAP-Rule" id="MF_01488"/>
    </source>
</evidence>
<feature type="domain" description="ATP-dependent RecD2 DNA helicase-like helix-hairpin-helix" evidence="6">
    <location>
        <begin position="156"/>
        <end position="246"/>
    </location>
</feature>
<dbReference type="HAMAP" id="MF_01488">
    <property type="entry name" value="RecD2"/>
    <property type="match status" value="1"/>
</dbReference>